<keyword evidence="12" id="KW-0472">Membrane</keyword>
<evidence type="ECO:0000256" key="3">
    <source>
        <dbReference type="ARBA" id="ARBA00005100"/>
    </source>
</evidence>
<dbReference type="AlphaFoldDB" id="A0A2M8PB52"/>
<sequence length="328" mass="36750">MATRALITGGAGFIGSHLAEQLLNRGYEVTVIDNLSTGRFENIAALEKRIGFRYAIEDIRNATVMDRLVSECDVIYHLAAAVGVLNIVSSPIDTIEINVGGTEVVLKTARRYRRKVLLASTSEVYGKNEKVPFNEDDDRTLGPTTKSRWSYAASKELDEFLALAYHRAADLPVVIFRLFNTVGARQRGHYGMVVPRFVRWALRNEPIQVYGDGTQQRCFCNVNDVVQAIIGLGEAPNVNGEVFNIGSNEEISIYQLAERIKARTGSHSEIQLIPYDQAYEAGFEDMRRRVPDISKIRACIGWQPTTPLDETIDQIIAYQKTRLYDDKG</sequence>
<dbReference type="EMBL" id="PGTM01000274">
    <property type="protein sequence ID" value="PJF34778.1"/>
    <property type="molecule type" value="Genomic_DNA"/>
</dbReference>
<dbReference type="GO" id="GO:0048040">
    <property type="term" value="F:UDP-glucuronate decarboxylase activity"/>
    <property type="evidence" value="ECO:0007669"/>
    <property type="project" value="UniProtKB-EC"/>
</dbReference>
<keyword evidence="9" id="KW-1133">Transmembrane helix</keyword>
<keyword evidence="7" id="KW-0210">Decarboxylase</keyword>
<dbReference type="PANTHER" id="PTHR43078:SF6">
    <property type="entry name" value="UDP-GLUCURONIC ACID DECARBOXYLASE 1"/>
    <property type="match status" value="1"/>
</dbReference>
<keyword evidence="11" id="KW-0333">Golgi apparatus</keyword>
<dbReference type="GO" id="GO:0070403">
    <property type="term" value="F:NAD+ binding"/>
    <property type="evidence" value="ECO:0007669"/>
    <property type="project" value="InterPro"/>
</dbReference>
<evidence type="ECO:0000313" key="16">
    <source>
        <dbReference type="Proteomes" id="UP000229681"/>
    </source>
</evidence>
<dbReference type="GO" id="GO:0042732">
    <property type="term" value="P:D-xylose metabolic process"/>
    <property type="evidence" value="ECO:0007669"/>
    <property type="project" value="InterPro"/>
</dbReference>
<keyword evidence="6" id="KW-0812">Transmembrane</keyword>
<dbReference type="InterPro" id="IPR036291">
    <property type="entry name" value="NAD(P)-bd_dom_sf"/>
</dbReference>
<evidence type="ECO:0000256" key="2">
    <source>
        <dbReference type="ARBA" id="ARBA00004447"/>
    </source>
</evidence>
<evidence type="ECO:0000256" key="12">
    <source>
        <dbReference type="ARBA" id="ARBA00023136"/>
    </source>
</evidence>
<accession>A0A2M8PB52</accession>
<dbReference type="Pfam" id="PF16363">
    <property type="entry name" value="GDP_Man_Dehyd"/>
    <property type="match status" value="1"/>
</dbReference>
<evidence type="ECO:0000256" key="5">
    <source>
        <dbReference type="ARBA" id="ARBA00012290"/>
    </source>
</evidence>
<dbReference type="InterPro" id="IPR016040">
    <property type="entry name" value="NAD(P)-bd_dom"/>
</dbReference>
<evidence type="ECO:0000259" key="14">
    <source>
        <dbReference type="Pfam" id="PF16363"/>
    </source>
</evidence>
<evidence type="ECO:0000256" key="13">
    <source>
        <dbReference type="ARBA" id="ARBA00023239"/>
    </source>
</evidence>
<feature type="domain" description="NAD(P)-binding" evidence="14">
    <location>
        <begin position="6"/>
        <end position="314"/>
    </location>
</feature>
<organism evidence="15 16">
    <name type="scientific">Candidatus Thermofonsia Clade 1 bacterium</name>
    <dbReference type="NCBI Taxonomy" id="2364210"/>
    <lineage>
        <taxon>Bacteria</taxon>
        <taxon>Bacillati</taxon>
        <taxon>Chloroflexota</taxon>
        <taxon>Candidatus Thermofontia</taxon>
        <taxon>Candidatus Thermofonsia Clade 1</taxon>
    </lineage>
</organism>
<evidence type="ECO:0000256" key="10">
    <source>
        <dbReference type="ARBA" id="ARBA00023027"/>
    </source>
</evidence>
<evidence type="ECO:0000256" key="7">
    <source>
        <dbReference type="ARBA" id="ARBA00022793"/>
    </source>
</evidence>
<comment type="cofactor">
    <cofactor evidence="1">
        <name>NAD(+)</name>
        <dbReference type="ChEBI" id="CHEBI:57540"/>
    </cofactor>
</comment>
<dbReference type="GO" id="GO:0005737">
    <property type="term" value="C:cytoplasm"/>
    <property type="evidence" value="ECO:0007669"/>
    <property type="project" value="TreeGrafter"/>
</dbReference>
<keyword evidence="13" id="KW-0456">Lyase</keyword>
<gene>
    <name evidence="15" type="ORF">CUN49_13950</name>
</gene>
<comment type="similarity">
    <text evidence="4">Belongs to the NAD(P)-dependent epimerase/dehydratase family. UDP-glucuronic acid decarboxylase subfamily.</text>
</comment>
<dbReference type="PANTHER" id="PTHR43078">
    <property type="entry name" value="UDP-GLUCURONIC ACID DECARBOXYLASE-RELATED"/>
    <property type="match status" value="1"/>
</dbReference>
<keyword evidence="10" id="KW-0520">NAD</keyword>
<evidence type="ECO:0000256" key="8">
    <source>
        <dbReference type="ARBA" id="ARBA00022968"/>
    </source>
</evidence>
<comment type="caution">
    <text evidence="15">The sequence shown here is derived from an EMBL/GenBank/DDBJ whole genome shotgun (WGS) entry which is preliminary data.</text>
</comment>
<dbReference type="GO" id="GO:0033320">
    <property type="term" value="P:UDP-D-xylose biosynthetic process"/>
    <property type="evidence" value="ECO:0007669"/>
    <property type="project" value="UniProtKB-UniPathway"/>
</dbReference>
<evidence type="ECO:0000256" key="9">
    <source>
        <dbReference type="ARBA" id="ARBA00022989"/>
    </source>
</evidence>
<evidence type="ECO:0000256" key="1">
    <source>
        <dbReference type="ARBA" id="ARBA00001911"/>
    </source>
</evidence>
<comment type="subcellular location">
    <subcellularLocation>
        <location evidence="2">Golgi apparatus</location>
        <location evidence="2">Golgi stack membrane</location>
        <topology evidence="2">Single-pass type II membrane protein</topology>
    </subcellularLocation>
</comment>
<proteinExistence type="inferred from homology"/>
<dbReference type="Gene3D" id="3.40.50.720">
    <property type="entry name" value="NAD(P)-binding Rossmann-like Domain"/>
    <property type="match status" value="1"/>
</dbReference>
<name>A0A2M8PB52_9CHLR</name>
<evidence type="ECO:0000256" key="11">
    <source>
        <dbReference type="ARBA" id="ARBA00023034"/>
    </source>
</evidence>
<evidence type="ECO:0000313" key="15">
    <source>
        <dbReference type="EMBL" id="PJF34778.1"/>
    </source>
</evidence>
<dbReference type="Proteomes" id="UP000229681">
    <property type="component" value="Unassembled WGS sequence"/>
</dbReference>
<dbReference type="UniPathway" id="UPA00796">
    <property type="reaction ID" value="UER00771"/>
</dbReference>
<dbReference type="EC" id="4.1.1.35" evidence="5"/>
<comment type="pathway">
    <text evidence="3">Nucleotide-sugar biosynthesis; UDP-alpha-D-xylose biosynthesis; UDP-alpha-D-xylose from UDP-alpha-D-glucuronate: step 1/1.</text>
</comment>
<protein>
    <recommendedName>
        <fullName evidence="5">UDP-glucuronate decarboxylase</fullName>
        <ecNumber evidence="5">4.1.1.35</ecNumber>
    </recommendedName>
</protein>
<evidence type="ECO:0000256" key="4">
    <source>
        <dbReference type="ARBA" id="ARBA00007505"/>
    </source>
</evidence>
<keyword evidence="8" id="KW-0735">Signal-anchor</keyword>
<dbReference type="InterPro" id="IPR044516">
    <property type="entry name" value="UXS-like"/>
</dbReference>
<reference evidence="15 16" key="1">
    <citation type="submission" date="2017-11" db="EMBL/GenBank/DDBJ databases">
        <title>Evolution of Phototrophy in the Chloroflexi Phylum Driven by Horizontal Gene Transfer.</title>
        <authorList>
            <person name="Ward L.M."/>
            <person name="Hemp J."/>
            <person name="Shih P.M."/>
            <person name="Mcglynn S.E."/>
            <person name="Fischer W."/>
        </authorList>
    </citation>
    <scope>NUCLEOTIDE SEQUENCE [LARGE SCALE GENOMIC DNA]</scope>
    <source>
        <strain evidence="15">JP3_13</strain>
    </source>
</reference>
<evidence type="ECO:0000256" key="6">
    <source>
        <dbReference type="ARBA" id="ARBA00022692"/>
    </source>
</evidence>
<dbReference type="SUPFAM" id="SSF51735">
    <property type="entry name" value="NAD(P)-binding Rossmann-fold domains"/>
    <property type="match status" value="1"/>
</dbReference>